<name>A0A4Q4MC50_9PLEO</name>
<proteinExistence type="predicted"/>
<feature type="compositionally biased region" description="Basic and acidic residues" evidence="3">
    <location>
        <begin position="359"/>
        <end position="389"/>
    </location>
</feature>
<feature type="compositionally biased region" description="Basic residues" evidence="3">
    <location>
        <begin position="400"/>
        <end position="413"/>
    </location>
</feature>
<dbReference type="Proteomes" id="UP000292402">
    <property type="component" value="Unassembled WGS sequence"/>
</dbReference>
<organism evidence="5 6">
    <name type="scientific">Alternaria tenuissima</name>
    <dbReference type="NCBI Taxonomy" id="119927"/>
    <lineage>
        <taxon>Eukaryota</taxon>
        <taxon>Fungi</taxon>
        <taxon>Dikarya</taxon>
        <taxon>Ascomycota</taxon>
        <taxon>Pezizomycotina</taxon>
        <taxon>Dothideomycetes</taxon>
        <taxon>Pleosporomycetidae</taxon>
        <taxon>Pleosporales</taxon>
        <taxon>Pleosporineae</taxon>
        <taxon>Pleosporaceae</taxon>
        <taxon>Alternaria</taxon>
        <taxon>Alternaria sect. Alternaria</taxon>
        <taxon>Alternaria alternata complex</taxon>
    </lineage>
</organism>
<dbReference type="EMBL" id="PDXA01000029">
    <property type="protein sequence ID" value="RYN46517.1"/>
    <property type="molecule type" value="Genomic_DNA"/>
</dbReference>
<dbReference type="InterPro" id="IPR006600">
    <property type="entry name" value="HTH_CenpB_DNA-bd_dom"/>
</dbReference>
<comment type="caution">
    <text evidence="5">The sequence shown here is derived from an EMBL/GenBank/DDBJ whole genome shotgun (WGS) entry which is preliminary data.</text>
</comment>
<evidence type="ECO:0000256" key="3">
    <source>
        <dbReference type="SAM" id="MobiDB-lite"/>
    </source>
</evidence>
<dbReference type="PROSITE" id="PS51253">
    <property type="entry name" value="HTH_CENPB"/>
    <property type="match status" value="1"/>
</dbReference>
<reference evidence="6" key="1">
    <citation type="journal article" date="2019" name="bioRxiv">
        <title>Genomics, evolutionary history and diagnostics of the Alternaria alternata species group including apple and Asian pear pathotypes.</title>
        <authorList>
            <person name="Armitage A.D."/>
            <person name="Cockerton H.M."/>
            <person name="Sreenivasaprasad S."/>
            <person name="Woodhall J.W."/>
            <person name="Lane C.R."/>
            <person name="Harrison R.J."/>
            <person name="Clarkson J.P."/>
        </authorList>
    </citation>
    <scope>NUCLEOTIDE SEQUENCE [LARGE SCALE GENOMIC DNA]</scope>
    <source>
        <strain evidence="6">FERA 1082</strain>
    </source>
</reference>
<keyword evidence="1" id="KW-0238">DNA-binding</keyword>
<dbReference type="AlphaFoldDB" id="A0A4Q4MC50"/>
<evidence type="ECO:0000313" key="5">
    <source>
        <dbReference type="EMBL" id="RYN46517.1"/>
    </source>
</evidence>
<evidence type="ECO:0000256" key="2">
    <source>
        <dbReference type="SAM" id="Coils"/>
    </source>
</evidence>
<gene>
    <name evidence="5" type="ORF">AA0114_g8307</name>
</gene>
<feature type="coiled-coil region" evidence="2">
    <location>
        <begin position="313"/>
        <end position="341"/>
    </location>
</feature>
<feature type="region of interest" description="Disordered" evidence="3">
    <location>
        <begin position="359"/>
        <end position="449"/>
    </location>
</feature>
<protein>
    <recommendedName>
        <fullName evidence="4">HTH CENPB-type domain-containing protein</fullName>
    </recommendedName>
</protein>
<sequence length="449" mass="51820">MDPIQEAIREIESREPGEQFSYQQLANKYGVNRCTLARRHKGIHEAHGLRRLSLHPHHETELVQYIDTLTERRLPPSREMIQRFASDLAGKEVSETWVTRFLQRHPNHLISAYSKGMSKLRCNADSGAKYSLYFKLLAEKIEEYNVQPTHIFNMDEKGFQLRRISRTKRIFSKARWVKKGRSWTKVFKPPLIKKSFEATGIHPPNPDVVLKKFAKEGSDSEASSTSVLSAEDWLKLKSIVRQEVKDQSSKGVKKLQRSLHHLAAQNTLLHGELKGLRQSLAIKKRRETKSYTLQLEDHPKYHGGAVWWSPTSVKRVRDNKLQQQQQQAELEKLQKAEQAEASKAARNCELQLRAARRVEREKGWEETRKRKAEEKAEREHRRSLREAAKAIELPQSGKRKDLKSHKPATKRQKRGDVAPAVVGAARVARAAPPRSRRQRPITPSKKLSE</sequence>
<feature type="compositionally biased region" description="Low complexity" evidence="3">
    <location>
        <begin position="417"/>
        <end position="433"/>
    </location>
</feature>
<evidence type="ECO:0000256" key="1">
    <source>
        <dbReference type="ARBA" id="ARBA00023125"/>
    </source>
</evidence>
<evidence type="ECO:0000259" key="4">
    <source>
        <dbReference type="PROSITE" id="PS51253"/>
    </source>
</evidence>
<keyword evidence="2" id="KW-0175">Coiled coil</keyword>
<accession>A0A4Q4MC50</accession>
<dbReference type="Pfam" id="PF03221">
    <property type="entry name" value="HTH_Tnp_Tc5"/>
    <property type="match status" value="1"/>
</dbReference>
<dbReference type="SMART" id="SM00674">
    <property type="entry name" value="CENPB"/>
    <property type="match status" value="1"/>
</dbReference>
<evidence type="ECO:0000313" key="6">
    <source>
        <dbReference type="Proteomes" id="UP000292402"/>
    </source>
</evidence>
<feature type="domain" description="HTH CENPB-type" evidence="4">
    <location>
        <begin position="46"/>
        <end position="111"/>
    </location>
</feature>
<dbReference type="GO" id="GO:0003677">
    <property type="term" value="F:DNA binding"/>
    <property type="evidence" value="ECO:0007669"/>
    <property type="project" value="UniProtKB-KW"/>
</dbReference>